<reference evidence="2" key="1">
    <citation type="journal article" date="2022" name="Mol. Ecol. Resour.">
        <title>The genomes of chicory, endive, great burdock and yacon provide insights into Asteraceae palaeo-polyploidization history and plant inulin production.</title>
        <authorList>
            <person name="Fan W."/>
            <person name="Wang S."/>
            <person name="Wang H."/>
            <person name="Wang A."/>
            <person name="Jiang F."/>
            <person name="Liu H."/>
            <person name="Zhao H."/>
            <person name="Xu D."/>
            <person name="Zhang Y."/>
        </authorList>
    </citation>
    <scope>NUCLEOTIDE SEQUENCE [LARGE SCALE GENOMIC DNA]</scope>
    <source>
        <strain evidence="2">cv. Punajuju</strain>
    </source>
</reference>
<keyword evidence="2" id="KW-1185">Reference proteome</keyword>
<name>A0ACB9EZ20_CICIN</name>
<accession>A0ACB9EZ20</accession>
<gene>
    <name evidence="1" type="ORF">L2E82_14105</name>
</gene>
<dbReference type="Proteomes" id="UP001055811">
    <property type="component" value="Linkage Group LG03"/>
</dbReference>
<sequence length="347" mass="39528">MDWFCEIVSRTYYCVVMDLWLYLVDDMCLLLKLKPGTPILSPRYDGGSPVLILDKLDSDGSRLGHGRKNTLAIMFPGVMMLTGTATFVYRSSPARTVCLASRTDTDQLRDQLDQLHYEASNTRDKANKARQRLLRLSEAAEKLQRQAAISVQTGKENDARDLLLQKKKTMQALEKTKSRIELLDELSTKLIEAISFREQQLVGTVAQDLEIEREDDTSPIRVVSPPSEKDLQNASDDQELQDKTNNMPINDEINKLQELLQVPDTDSDLINGLTGLTSYKDLLDRIDQRLNKIEAELMMVVKFSRLILENESQENVKVQQLMEVVDAVKNVRQRIANIVRKKEEMNG</sequence>
<organism evidence="1 2">
    <name type="scientific">Cichorium intybus</name>
    <name type="common">Chicory</name>
    <dbReference type="NCBI Taxonomy" id="13427"/>
    <lineage>
        <taxon>Eukaryota</taxon>
        <taxon>Viridiplantae</taxon>
        <taxon>Streptophyta</taxon>
        <taxon>Embryophyta</taxon>
        <taxon>Tracheophyta</taxon>
        <taxon>Spermatophyta</taxon>
        <taxon>Magnoliopsida</taxon>
        <taxon>eudicotyledons</taxon>
        <taxon>Gunneridae</taxon>
        <taxon>Pentapetalae</taxon>
        <taxon>asterids</taxon>
        <taxon>campanulids</taxon>
        <taxon>Asterales</taxon>
        <taxon>Asteraceae</taxon>
        <taxon>Cichorioideae</taxon>
        <taxon>Cichorieae</taxon>
        <taxon>Cichoriinae</taxon>
        <taxon>Cichorium</taxon>
    </lineage>
</organism>
<evidence type="ECO:0000313" key="2">
    <source>
        <dbReference type="Proteomes" id="UP001055811"/>
    </source>
</evidence>
<dbReference type="EMBL" id="CM042011">
    <property type="protein sequence ID" value="KAI3764102.1"/>
    <property type="molecule type" value="Genomic_DNA"/>
</dbReference>
<evidence type="ECO:0000313" key="1">
    <source>
        <dbReference type="EMBL" id="KAI3764102.1"/>
    </source>
</evidence>
<reference evidence="1 2" key="2">
    <citation type="journal article" date="2022" name="Mol. Ecol. Resour.">
        <title>The genomes of chicory, endive, great burdock and yacon provide insights into Asteraceae paleo-polyploidization history and plant inulin production.</title>
        <authorList>
            <person name="Fan W."/>
            <person name="Wang S."/>
            <person name="Wang H."/>
            <person name="Wang A."/>
            <person name="Jiang F."/>
            <person name="Liu H."/>
            <person name="Zhao H."/>
            <person name="Xu D."/>
            <person name="Zhang Y."/>
        </authorList>
    </citation>
    <scope>NUCLEOTIDE SEQUENCE [LARGE SCALE GENOMIC DNA]</scope>
    <source>
        <strain evidence="2">cv. Punajuju</strain>
        <tissue evidence="1">Leaves</tissue>
    </source>
</reference>
<protein>
    <submittedName>
        <fullName evidence="1">Uncharacterized protein</fullName>
    </submittedName>
</protein>
<proteinExistence type="predicted"/>
<comment type="caution">
    <text evidence="1">The sequence shown here is derived from an EMBL/GenBank/DDBJ whole genome shotgun (WGS) entry which is preliminary data.</text>
</comment>